<feature type="domain" description="HTH asnC-type" evidence="5">
    <location>
        <begin position="3"/>
        <end position="36"/>
    </location>
</feature>
<dbReference type="PRINTS" id="PR00033">
    <property type="entry name" value="HTHASNC"/>
</dbReference>
<organism evidence="6 7">
    <name type="scientific">Arachnia rubra</name>
    <dbReference type="NCBI Taxonomy" id="1547448"/>
    <lineage>
        <taxon>Bacteria</taxon>
        <taxon>Bacillati</taxon>
        <taxon>Actinomycetota</taxon>
        <taxon>Actinomycetes</taxon>
        <taxon>Propionibacteriales</taxon>
        <taxon>Propionibacteriaceae</taxon>
        <taxon>Arachnia</taxon>
    </lineage>
</organism>
<sequence>MRDEMDLQLIGLLQIDPRISWSKAGEILQMSPTTVANHWNQLVDKGLAWICTHPNLEHRFTAVVEVDCQTEFLPPVIEKMCSHPLITSVDETTGQRDLLLTIMAPDMATLTSLIIDWIGGLEGVHGTRSSLVTNVIVGAEAWRVNILTQRQVNQALPQRTPDKPAVDTDDADLALAQALAHDGRASIASLSQELGMPTSTVHRRMRRLLSNRNLIMRCDTAPEVAGWLLECTWLTTVAFNYKTRVIELLREQPSLRSCMWMTGGNNLRVNFRLNHRSAMGALESSIAAAIPGLAPDETIVHLRSHKSMGWLLRPDGSCTGEFVSPYSVPKRSRG</sequence>
<protein>
    <submittedName>
        <fullName evidence="6">Lrp/AsnC family transcriptional regulator</fullName>
    </submittedName>
</protein>
<dbReference type="Proteomes" id="UP000678513">
    <property type="component" value="Chromosome"/>
</dbReference>
<dbReference type="InterPro" id="IPR036390">
    <property type="entry name" value="WH_DNA-bd_sf"/>
</dbReference>
<keyword evidence="2" id="KW-0238">DNA-binding</keyword>
<reference evidence="6 7" key="1">
    <citation type="submission" date="2021-03" db="EMBL/GenBank/DDBJ databases">
        <title>Human Oral Microbial Genomes.</title>
        <authorList>
            <person name="Johnston C.D."/>
            <person name="Chen T."/>
            <person name="Dewhirst F.E."/>
        </authorList>
    </citation>
    <scope>NUCLEOTIDE SEQUENCE [LARGE SCALE GENOMIC DNA]</scope>
    <source>
        <strain evidence="6 7">DSMZ 100122</strain>
    </source>
</reference>
<dbReference type="PANTHER" id="PTHR30154">
    <property type="entry name" value="LEUCINE-RESPONSIVE REGULATORY PROTEIN"/>
    <property type="match status" value="1"/>
</dbReference>
<dbReference type="Gene3D" id="1.10.10.10">
    <property type="entry name" value="Winged helix-like DNA-binding domain superfamily/Winged helix DNA-binding domain"/>
    <property type="match status" value="2"/>
</dbReference>
<keyword evidence="1" id="KW-0805">Transcription regulation</keyword>
<dbReference type="InterPro" id="IPR011008">
    <property type="entry name" value="Dimeric_a/b-barrel"/>
</dbReference>
<evidence type="ECO:0000313" key="7">
    <source>
        <dbReference type="Proteomes" id="UP000678513"/>
    </source>
</evidence>
<dbReference type="PANTHER" id="PTHR30154:SF34">
    <property type="entry name" value="TRANSCRIPTIONAL REGULATOR AZLB"/>
    <property type="match status" value="1"/>
</dbReference>
<dbReference type="SUPFAM" id="SSF54909">
    <property type="entry name" value="Dimeric alpha+beta barrel"/>
    <property type="match status" value="1"/>
</dbReference>
<gene>
    <name evidence="6" type="ORF">J5A65_10540</name>
</gene>
<feature type="domain" description="HTH asnC-type" evidence="5">
    <location>
        <begin position="169"/>
        <end position="208"/>
    </location>
</feature>
<dbReference type="Gene3D" id="3.30.70.920">
    <property type="match status" value="1"/>
</dbReference>
<evidence type="ECO:0000256" key="2">
    <source>
        <dbReference type="ARBA" id="ARBA00023125"/>
    </source>
</evidence>
<keyword evidence="7" id="KW-1185">Reference proteome</keyword>
<dbReference type="InterPro" id="IPR000485">
    <property type="entry name" value="AsnC-type_HTH_dom"/>
</dbReference>
<dbReference type="RefSeq" id="WP_212321784.1">
    <property type="nucleotide sequence ID" value="NZ_AP024463.1"/>
</dbReference>
<evidence type="ECO:0000313" key="6">
    <source>
        <dbReference type="EMBL" id="QUC07370.1"/>
    </source>
</evidence>
<evidence type="ECO:0000256" key="3">
    <source>
        <dbReference type="ARBA" id="ARBA00023163"/>
    </source>
</evidence>
<dbReference type="InterPro" id="IPR019887">
    <property type="entry name" value="Tscrpt_reg_AsnC/Lrp_C"/>
</dbReference>
<keyword evidence="3" id="KW-0804">Transcription</keyword>
<accession>A0ABX7Y2H5</accession>
<dbReference type="Pfam" id="PF01037">
    <property type="entry name" value="AsnC_trans_reg"/>
    <property type="match status" value="1"/>
</dbReference>
<proteinExistence type="predicted"/>
<dbReference type="SMART" id="SM00344">
    <property type="entry name" value="HTH_ASNC"/>
    <property type="match status" value="1"/>
</dbReference>
<evidence type="ECO:0000259" key="5">
    <source>
        <dbReference type="Pfam" id="PF13404"/>
    </source>
</evidence>
<dbReference type="Pfam" id="PF13404">
    <property type="entry name" value="HTH_AsnC-type"/>
    <property type="match status" value="2"/>
</dbReference>
<name>A0ABX7Y2H5_9ACTN</name>
<evidence type="ECO:0000256" key="1">
    <source>
        <dbReference type="ARBA" id="ARBA00023015"/>
    </source>
</evidence>
<dbReference type="InterPro" id="IPR036388">
    <property type="entry name" value="WH-like_DNA-bd_sf"/>
</dbReference>
<dbReference type="SUPFAM" id="SSF46785">
    <property type="entry name" value="Winged helix' DNA-binding domain"/>
    <property type="match status" value="2"/>
</dbReference>
<dbReference type="InterPro" id="IPR019888">
    <property type="entry name" value="Tscrpt_reg_AsnC-like"/>
</dbReference>
<evidence type="ECO:0000259" key="4">
    <source>
        <dbReference type="Pfam" id="PF01037"/>
    </source>
</evidence>
<dbReference type="EMBL" id="CP072384">
    <property type="protein sequence ID" value="QUC07370.1"/>
    <property type="molecule type" value="Genomic_DNA"/>
</dbReference>
<feature type="domain" description="Transcription regulator AsnC/Lrp ligand binding" evidence="4">
    <location>
        <begin position="64"/>
        <end position="133"/>
    </location>
</feature>